<dbReference type="EMBL" id="SMMG02000001">
    <property type="protein sequence ID" value="KAA3489016.1"/>
    <property type="molecule type" value="Genomic_DNA"/>
</dbReference>
<evidence type="ECO:0000313" key="3">
    <source>
        <dbReference type="Proteomes" id="UP000325315"/>
    </source>
</evidence>
<dbReference type="PANTHER" id="PTHR19446">
    <property type="entry name" value="REVERSE TRANSCRIPTASES"/>
    <property type="match status" value="1"/>
</dbReference>
<sequence length="137" mass="15626">MTYFHKCATVRRRANSITKLFLDDGILNEEKGVESANMTYIVLIPKVSKPTTLVNFRPISLCTIMYKLMAKTIANRLQGVMGNCIDKAQSVFVPGRLISDNVLLAYEILHMFRQKRTGKKGYMVVKLDMSKAYDRVE</sequence>
<name>A0A5B6X5W5_9ROSI</name>
<dbReference type="InterPro" id="IPR043502">
    <property type="entry name" value="DNA/RNA_pol_sf"/>
</dbReference>
<accession>A0A5B6X5W5</accession>
<keyword evidence="2" id="KW-0548">Nucleotidyltransferase</keyword>
<keyword evidence="2" id="KW-0695">RNA-directed DNA polymerase</keyword>
<dbReference type="AlphaFoldDB" id="A0A5B6X5W5"/>
<evidence type="ECO:0000259" key="1">
    <source>
        <dbReference type="Pfam" id="PF00078"/>
    </source>
</evidence>
<dbReference type="InterPro" id="IPR000477">
    <property type="entry name" value="RT_dom"/>
</dbReference>
<dbReference type="GO" id="GO:0003964">
    <property type="term" value="F:RNA-directed DNA polymerase activity"/>
    <property type="evidence" value="ECO:0007669"/>
    <property type="project" value="UniProtKB-KW"/>
</dbReference>
<dbReference type="CDD" id="cd01650">
    <property type="entry name" value="RT_nLTR_like"/>
    <property type="match status" value="1"/>
</dbReference>
<dbReference type="SUPFAM" id="SSF56672">
    <property type="entry name" value="DNA/RNA polymerases"/>
    <property type="match status" value="1"/>
</dbReference>
<feature type="domain" description="Reverse transcriptase" evidence="1">
    <location>
        <begin position="48"/>
        <end position="137"/>
    </location>
</feature>
<keyword evidence="2" id="KW-0808">Transferase</keyword>
<reference evidence="3" key="1">
    <citation type="journal article" date="2019" name="Plant Biotechnol. J.">
        <title>Genome sequencing of the Australian wild diploid species Gossypium australe highlights disease resistance and delayed gland morphogenesis.</title>
        <authorList>
            <person name="Cai Y."/>
            <person name="Cai X."/>
            <person name="Wang Q."/>
            <person name="Wang P."/>
            <person name="Zhang Y."/>
            <person name="Cai C."/>
            <person name="Xu Y."/>
            <person name="Wang K."/>
            <person name="Zhou Z."/>
            <person name="Wang C."/>
            <person name="Geng S."/>
            <person name="Li B."/>
            <person name="Dong Q."/>
            <person name="Hou Y."/>
            <person name="Wang H."/>
            <person name="Ai P."/>
            <person name="Liu Z."/>
            <person name="Yi F."/>
            <person name="Sun M."/>
            <person name="An G."/>
            <person name="Cheng J."/>
            <person name="Zhang Y."/>
            <person name="Shi Q."/>
            <person name="Xie Y."/>
            <person name="Shi X."/>
            <person name="Chang Y."/>
            <person name="Huang F."/>
            <person name="Chen Y."/>
            <person name="Hong S."/>
            <person name="Mi L."/>
            <person name="Sun Q."/>
            <person name="Zhang L."/>
            <person name="Zhou B."/>
            <person name="Peng R."/>
            <person name="Zhang X."/>
            <person name="Liu F."/>
        </authorList>
    </citation>
    <scope>NUCLEOTIDE SEQUENCE [LARGE SCALE GENOMIC DNA]</scope>
    <source>
        <strain evidence="3">cv. PA1801</strain>
    </source>
</reference>
<dbReference type="Pfam" id="PF00078">
    <property type="entry name" value="RVT_1"/>
    <property type="match status" value="1"/>
</dbReference>
<organism evidence="2 3">
    <name type="scientific">Gossypium australe</name>
    <dbReference type="NCBI Taxonomy" id="47621"/>
    <lineage>
        <taxon>Eukaryota</taxon>
        <taxon>Viridiplantae</taxon>
        <taxon>Streptophyta</taxon>
        <taxon>Embryophyta</taxon>
        <taxon>Tracheophyta</taxon>
        <taxon>Spermatophyta</taxon>
        <taxon>Magnoliopsida</taxon>
        <taxon>eudicotyledons</taxon>
        <taxon>Gunneridae</taxon>
        <taxon>Pentapetalae</taxon>
        <taxon>rosids</taxon>
        <taxon>malvids</taxon>
        <taxon>Malvales</taxon>
        <taxon>Malvaceae</taxon>
        <taxon>Malvoideae</taxon>
        <taxon>Gossypium</taxon>
    </lineage>
</organism>
<gene>
    <name evidence="2" type="ORF">EPI10_032699</name>
</gene>
<protein>
    <submittedName>
        <fullName evidence="2">Reverse transcriptase</fullName>
    </submittedName>
</protein>
<evidence type="ECO:0000313" key="2">
    <source>
        <dbReference type="EMBL" id="KAA3489016.1"/>
    </source>
</evidence>
<comment type="caution">
    <text evidence="2">The sequence shown here is derived from an EMBL/GenBank/DDBJ whole genome shotgun (WGS) entry which is preliminary data.</text>
</comment>
<dbReference type="Proteomes" id="UP000325315">
    <property type="component" value="Unassembled WGS sequence"/>
</dbReference>
<keyword evidence="3" id="KW-1185">Reference proteome</keyword>
<proteinExistence type="predicted"/>
<dbReference type="OrthoDB" id="1937198at2759"/>